<dbReference type="PANTHER" id="PTHR34614">
    <property type="match status" value="1"/>
</dbReference>
<dbReference type="PANTHER" id="PTHR34614:SF2">
    <property type="entry name" value="TRANSPOSASE IS4-LIKE DOMAIN-CONTAINING PROTEIN"/>
    <property type="match status" value="1"/>
</dbReference>
<proteinExistence type="predicted"/>
<feature type="domain" description="Transposase IS4-like" evidence="1">
    <location>
        <begin position="213"/>
        <end position="511"/>
    </location>
</feature>
<reference evidence="2 3" key="1">
    <citation type="submission" date="2018-06" db="EMBL/GenBank/DDBJ databases">
        <authorList>
            <consortium name="Pathogen Informatics"/>
            <person name="Doyle S."/>
        </authorList>
    </citation>
    <scope>NUCLEOTIDE SEQUENCE [LARGE SCALE GENOMIC DNA]</scope>
    <source>
        <strain evidence="2 3">NCTC13093</strain>
    </source>
</reference>
<dbReference type="InterPro" id="IPR002559">
    <property type="entry name" value="Transposase_11"/>
</dbReference>
<dbReference type="RefSeq" id="WP_146740818.1">
    <property type="nucleotide sequence ID" value="NZ_UAPV01000001.1"/>
</dbReference>
<dbReference type="Pfam" id="PF01609">
    <property type="entry name" value="DDE_Tnp_1"/>
    <property type="match status" value="1"/>
</dbReference>
<evidence type="ECO:0000313" key="3">
    <source>
        <dbReference type="Proteomes" id="UP000250086"/>
    </source>
</evidence>
<keyword evidence="3" id="KW-1185">Reference proteome</keyword>
<protein>
    <submittedName>
        <fullName evidence="2">Transposase</fullName>
    </submittedName>
</protein>
<dbReference type="Proteomes" id="UP000250086">
    <property type="component" value="Unassembled WGS sequence"/>
</dbReference>
<name>A0A2X0V4Z9_9GAMM</name>
<dbReference type="GO" id="GO:0003677">
    <property type="term" value="F:DNA binding"/>
    <property type="evidence" value="ECO:0007669"/>
    <property type="project" value="InterPro"/>
</dbReference>
<gene>
    <name evidence="2" type="ORF">NCTC13093_00320</name>
</gene>
<dbReference type="EMBL" id="UAPV01000001">
    <property type="protein sequence ID" value="SPT68963.1"/>
    <property type="molecule type" value="Genomic_DNA"/>
</dbReference>
<accession>A0A2X0V4Z9</accession>
<dbReference type="GO" id="GO:0006313">
    <property type="term" value="P:DNA transposition"/>
    <property type="evidence" value="ECO:0007669"/>
    <property type="project" value="InterPro"/>
</dbReference>
<sequence length="615" mass="71223">MAELIIPTLPSLLVNKGSKYDVYYVYTYQNVWNSEKKRSERKNSKKVGVIHGGTKDGLIQWDESFIQQYPELEHIDTFRENGKYIFKPKADDETTAPTIERPSKIYHAGATYALDNIVAQSHLGKALANAFPQHNDFKKILSVAYFLILNRDNNISLYEDFAESTRLPYQRELSSSAIHRLFARIEPHDVERFIQFMTDYFIKHNYKDDENIFLAFDSTSISTHSQNLSLAEYGKNKDGDEMPQINVLMLTDQKTGIPLYYRAYNGAVPDVVTLRRTIADATRHNFNKNLVFVMDKAYPSAANLNDCMCNNVSFVANMKTNVAGSFTQDEINANYNDLISRASYNRQIKQNIFTVKIKWKYDAYPVHGKNKSYKDEKELFLHLYYDQQIHNKSSEVITQNAALVCEILNNGGEIKHEALKSIKERFVVFDDKRKAWIISDLKVEEHIKYKGIRALLTDCEQDAVKCYEAYYDRNEVEYAFNTLKYRLHCNRAKCHTNEGFYGRIFTQFIATSIAIMFRKRIKEFKNNIKSANIRNKVLYCSDNKILSSLNNIMLLVTQRGNFYDEVVGKKADFFRALNIEIPCSTKDGYDLISGLTDENENDIDAEDPIFYDIFA</sequence>
<dbReference type="GO" id="GO:0004803">
    <property type="term" value="F:transposase activity"/>
    <property type="evidence" value="ECO:0007669"/>
    <property type="project" value="InterPro"/>
</dbReference>
<evidence type="ECO:0000259" key="1">
    <source>
        <dbReference type="Pfam" id="PF01609"/>
    </source>
</evidence>
<evidence type="ECO:0000313" key="2">
    <source>
        <dbReference type="EMBL" id="SPT68963.1"/>
    </source>
</evidence>
<organism evidence="2 3">
    <name type="scientific">Anaerobiospirillum thomasii</name>
    <dbReference type="NCBI Taxonomy" id="179995"/>
    <lineage>
        <taxon>Bacteria</taxon>
        <taxon>Pseudomonadati</taxon>
        <taxon>Pseudomonadota</taxon>
        <taxon>Gammaproteobacteria</taxon>
        <taxon>Aeromonadales</taxon>
        <taxon>Succinivibrionaceae</taxon>
        <taxon>Anaerobiospirillum</taxon>
    </lineage>
</organism>
<dbReference type="AlphaFoldDB" id="A0A2X0V4Z9"/>